<dbReference type="CDD" id="cd01450">
    <property type="entry name" value="vWFA_subfamily_ECM"/>
    <property type="match status" value="1"/>
</dbReference>
<dbReference type="InterPro" id="IPR050525">
    <property type="entry name" value="ECM_Assembly_Org"/>
</dbReference>
<evidence type="ECO:0000313" key="2">
    <source>
        <dbReference type="EMBL" id="MFH4975099.1"/>
    </source>
</evidence>
<feature type="domain" description="VWFA" evidence="1">
    <location>
        <begin position="276"/>
        <end position="451"/>
    </location>
</feature>
<dbReference type="InterPro" id="IPR036465">
    <property type="entry name" value="vWFA_dom_sf"/>
</dbReference>
<keyword evidence="3" id="KW-1185">Reference proteome</keyword>
<dbReference type="PROSITE" id="PS51257">
    <property type="entry name" value="PROKAR_LIPOPROTEIN"/>
    <property type="match status" value="1"/>
</dbReference>
<dbReference type="InterPro" id="IPR002035">
    <property type="entry name" value="VWF_A"/>
</dbReference>
<dbReference type="PROSITE" id="PS50234">
    <property type="entry name" value="VWFA"/>
    <property type="match status" value="2"/>
</dbReference>
<organism evidence="2 3">
    <name type="scientific">Gnathostoma spinigerum</name>
    <dbReference type="NCBI Taxonomy" id="75299"/>
    <lineage>
        <taxon>Eukaryota</taxon>
        <taxon>Metazoa</taxon>
        <taxon>Ecdysozoa</taxon>
        <taxon>Nematoda</taxon>
        <taxon>Chromadorea</taxon>
        <taxon>Rhabditida</taxon>
        <taxon>Spirurina</taxon>
        <taxon>Gnathostomatomorpha</taxon>
        <taxon>Gnathostomatoidea</taxon>
        <taxon>Gnathostomatidae</taxon>
        <taxon>Gnathostoma</taxon>
    </lineage>
</organism>
<dbReference type="PROSITE" id="PS00018">
    <property type="entry name" value="EF_HAND_1"/>
    <property type="match status" value="1"/>
</dbReference>
<dbReference type="Pfam" id="PF00092">
    <property type="entry name" value="VWA"/>
    <property type="match status" value="2"/>
</dbReference>
<name>A0ABD6EAD9_9BILA</name>
<comment type="caution">
    <text evidence="2">The sequence shown here is derived from an EMBL/GenBank/DDBJ whole genome shotgun (WGS) entry which is preliminary data.</text>
</comment>
<dbReference type="PRINTS" id="PR00453">
    <property type="entry name" value="VWFADOMAIN"/>
</dbReference>
<dbReference type="SMART" id="SM00327">
    <property type="entry name" value="VWA"/>
    <property type="match status" value="2"/>
</dbReference>
<dbReference type="PANTHER" id="PTHR24020">
    <property type="entry name" value="COLLAGEN ALPHA"/>
    <property type="match status" value="1"/>
</dbReference>
<protein>
    <recommendedName>
        <fullName evidence="1">VWFA domain-containing protein</fullName>
    </recommendedName>
</protein>
<dbReference type="PANTHER" id="PTHR24020:SF84">
    <property type="entry name" value="VWFA DOMAIN-CONTAINING PROTEIN"/>
    <property type="match status" value="1"/>
</dbReference>
<feature type="domain" description="VWFA" evidence="1">
    <location>
        <begin position="27"/>
        <end position="203"/>
    </location>
</feature>
<sequence>MLLYYRYLYLCLTIGIGCVSVAKCCADFVFIIDGSSSVGSYFENMVGVVKKLVLDFDFDAGHRVGILEYGSSFRKEKWPRLYLNETQTKGTVLERIAQLHLVSGLTDTGQALEFVKEKFIPQRRNNVPLVIILLTDGFFRDIKHVVTISSKLAAVHNVHLYSLATSRPFSVRGLLAVTNGDSNRIFYQNNATKPLIERLRESLGNFIACGVYRRTSNDIRRAPQRAPADPLVALSTRRVVKRLTTTTKAITSKRLVKTPRTTTVKPFTGKPGCLVDIVFLMDFSTGVLDKREKYIDMATSLISSLKIGRFNTQVAMMRYSGPGRTETIYHLNKHENAQAAVDEMKKSGPLGGTTRTGEAINSALDEFSEKNGGREKAKKILILFTDGYSQDDPTEAAQKVYKNSIELDVVAIDDVDVPPNREELKAIVGNRSPIYTEETFGKLRSRIVDALQRCE</sequence>
<evidence type="ECO:0000313" key="3">
    <source>
        <dbReference type="Proteomes" id="UP001608902"/>
    </source>
</evidence>
<dbReference type="Proteomes" id="UP001608902">
    <property type="component" value="Unassembled WGS sequence"/>
</dbReference>
<gene>
    <name evidence="2" type="ORF">AB6A40_001808</name>
</gene>
<dbReference type="SUPFAM" id="SSF53300">
    <property type="entry name" value="vWA-like"/>
    <property type="match status" value="2"/>
</dbReference>
<proteinExistence type="predicted"/>
<reference evidence="2 3" key="1">
    <citation type="submission" date="2024-08" db="EMBL/GenBank/DDBJ databases">
        <title>Gnathostoma spinigerum genome.</title>
        <authorList>
            <person name="Gonzalez-Bertolin B."/>
            <person name="Monzon S."/>
            <person name="Zaballos A."/>
            <person name="Jimenez P."/>
            <person name="Dekumyoy P."/>
            <person name="Varona S."/>
            <person name="Cuesta I."/>
            <person name="Sumanam S."/>
            <person name="Adisakwattana P."/>
            <person name="Gasser R.B."/>
            <person name="Hernandez-Gonzalez A."/>
            <person name="Young N.D."/>
            <person name="Perteguer M.J."/>
        </authorList>
    </citation>
    <scope>NUCLEOTIDE SEQUENCE [LARGE SCALE GENOMIC DNA]</scope>
    <source>
        <strain evidence="2">AL3</strain>
        <tissue evidence="2">Liver</tissue>
    </source>
</reference>
<dbReference type="AlphaFoldDB" id="A0ABD6EAD9"/>
<dbReference type="EMBL" id="JBGFUD010000715">
    <property type="protein sequence ID" value="MFH4975099.1"/>
    <property type="molecule type" value="Genomic_DNA"/>
</dbReference>
<accession>A0ABD6EAD9</accession>
<dbReference type="Gene3D" id="3.40.50.410">
    <property type="entry name" value="von Willebrand factor, type A domain"/>
    <property type="match status" value="2"/>
</dbReference>
<dbReference type="InterPro" id="IPR018247">
    <property type="entry name" value="EF_Hand_1_Ca_BS"/>
</dbReference>
<evidence type="ECO:0000259" key="1">
    <source>
        <dbReference type="PROSITE" id="PS50234"/>
    </source>
</evidence>